<evidence type="ECO:0000259" key="1">
    <source>
        <dbReference type="Pfam" id="PF00535"/>
    </source>
</evidence>
<keyword evidence="3" id="KW-1185">Reference proteome</keyword>
<feature type="domain" description="Glycosyltransferase 2-like" evidence="1">
    <location>
        <begin position="5"/>
        <end position="159"/>
    </location>
</feature>
<dbReference type="PANTHER" id="PTHR10859:SF91">
    <property type="entry name" value="DOLICHYL-PHOSPHATE BETA-GLUCOSYLTRANSFERASE"/>
    <property type="match status" value="1"/>
</dbReference>
<proteinExistence type="predicted"/>
<reference evidence="3" key="1">
    <citation type="submission" date="2017-02" db="EMBL/GenBank/DDBJ databases">
        <authorList>
            <person name="Varghese N."/>
            <person name="Submissions S."/>
        </authorList>
    </citation>
    <scope>NUCLEOTIDE SEQUENCE [LARGE SCALE GENOMIC DNA]</scope>
    <source>
        <strain evidence="3">DSM 3072</strain>
    </source>
</reference>
<dbReference type="Pfam" id="PF00535">
    <property type="entry name" value="Glycos_transf_2"/>
    <property type="match status" value="1"/>
</dbReference>
<protein>
    <submittedName>
        <fullName evidence="2">Glycosyl transferase family 2</fullName>
    </submittedName>
</protein>
<dbReference type="STRING" id="83771.SAMN02910357_01662"/>
<dbReference type="Gene3D" id="3.90.550.10">
    <property type="entry name" value="Spore Coat Polysaccharide Biosynthesis Protein SpsA, Chain A"/>
    <property type="match status" value="1"/>
</dbReference>
<dbReference type="RefSeq" id="WP_078928455.1">
    <property type="nucleotide sequence ID" value="NZ_FUXX01000011.1"/>
</dbReference>
<dbReference type="InterPro" id="IPR029044">
    <property type="entry name" value="Nucleotide-diphossugar_trans"/>
</dbReference>
<dbReference type="EMBL" id="FUXX01000011">
    <property type="protein sequence ID" value="SKA60654.1"/>
    <property type="molecule type" value="Genomic_DNA"/>
</dbReference>
<dbReference type="InterPro" id="IPR001173">
    <property type="entry name" value="Glyco_trans_2-like"/>
</dbReference>
<accession>A0A1T4V6V8</accession>
<dbReference type="GO" id="GO:0006487">
    <property type="term" value="P:protein N-linked glycosylation"/>
    <property type="evidence" value="ECO:0007669"/>
    <property type="project" value="TreeGrafter"/>
</dbReference>
<dbReference type="Proteomes" id="UP000242432">
    <property type="component" value="Unassembled WGS sequence"/>
</dbReference>
<evidence type="ECO:0000313" key="3">
    <source>
        <dbReference type="Proteomes" id="UP000242432"/>
    </source>
</evidence>
<evidence type="ECO:0000313" key="2">
    <source>
        <dbReference type="EMBL" id="SKA60654.1"/>
    </source>
</evidence>
<dbReference type="PANTHER" id="PTHR10859">
    <property type="entry name" value="GLYCOSYL TRANSFERASE"/>
    <property type="match status" value="1"/>
</dbReference>
<dbReference type="GO" id="GO:0016740">
    <property type="term" value="F:transferase activity"/>
    <property type="evidence" value="ECO:0007669"/>
    <property type="project" value="UniProtKB-KW"/>
</dbReference>
<keyword evidence="2" id="KW-0808">Transferase</keyword>
<dbReference type="CDD" id="cd04179">
    <property type="entry name" value="DPM_DPG-synthase_like"/>
    <property type="match status" value="1"/>
</dbReference>
<gene>
    <name evidence="2" type="ORF">SAMN02745213_00932</name>
</gene>
<organism evidence="2 3">
    <name type="scientific">Succinivibrio dextrinosolvens DSM 3072</name>
    <dbReference type="NCBI Taxonomy" id="1123324"/>
    <lineage>
        <taxon>Bacteria</taxon>
        <taxon>Pseudomonadati</taxon>
        <taxon>Pseudomonadota</taxon>
        <taxon>Gammaproteobacteria</taxon>
        <taxon>Aeromonadales</taxon>
        <taxon>Succinivibrionaceae</taxon>
        <taxon>Succinivibrio</taxon>
    </lineage>
</organism>
<dbReference type="AlphaFoldDB" id="A0A1T4V6V8"/>
<sequence length="249" mass="28125">MPKICVIIPCYKHTDKIAGVIQRLLSYGFPIIVVDDGNSKEDAMELYKICENLRDVFLLHHDENKGKGGSVLTGLLFAKENRFTHAIQIDADGQHCVEDIPKITDIINENPDAVVSGCPIYDDNAPKSRVIGRKITNFFVKLETLSNEIKDAMIGFRAYPVDLTCQCAKDCNLNFGMTFDIEILVRLKWAGAPIEFFETKVDYPKNGYSNFKVSDQLKISIIHTVLCTTMILRLPYVLFKALFKSHDSK</sequence>
<name>A0A1T4V6V8_9GAMM</name>
<dbReference type="SUPFAM" id="SSF53448">
    <property type="entry name" value="Nucleotide-diphospho-sugar transferases"/>
    <property type="match status" value="1"/>
</dbReference>